<dbReference type="RefSeq" id="WP_248706293.1">
    <property type="nucleotide sequence ID" value="NZ_CAKOET010000003.1"/>
</dbReference>
<keyword evidence="1" id="KW-0472">Membrane</keyword>
<protein>
    <recommendedName>
        <fullName evidence="4">TraX protein</fullName>
    </recommendedName>
</protein>
<feature type="transmembrane region" description="Helical" evidence="1">
    <location>
        <begin position="171"/>
        <end position="189"/>
    </location>
</feature>
<feature type="transmembrane region" description="Helical" evidence="1">
    <location>
        <begin position="196"/>
        <end position="225"/>
    </location>
</feature>
<keyword evidence="3" id="KW-1185">Reference proteome</keyword>
<organism evidence="2 3">
    <name type="scientific">Convivina praedatoris</name>
    <dbReference type="NCBI Taxonomy" id="2880963"/>
    <lineage>
        <taxon>Bacteria</taxon>
        <taxon>Bacillati</taxon>
        <taxon>Bacillota</taxon>
        <taxon>Bacilli</taxon>
        <taxon>Lactobacillales</taxon>
        <taxon>Lactobacillaceae</taxon>
        <taxon>Convivina</taxon>
    </lineage>
</organism>
<feature type="transmembrane region" description="Helical" evidence="1">
    <location>
        <begin position="40"/>
        <end position="58"/>
    </location>
</feature>
<keyword evidence="1" id="KW-1133">Transmembrane helix</keyword>
<feature type="transmembrane region" description="Helical" evidence="1">
    <location>
        <begin position="132"/>
        <end position="151"/>
    </location>
</feature>
<dbReference type="Proteomes" id="UP000838102">
    <property type="component" value="Unassembled WGS sequence"/>
</dbReference>
<comment type="caution">
    <text evidence="2">The sequence shown here is derived from an EMBL/GenBank/DDBJ whole genome shotgun (WGS) entry which is preliminary data.</text>
</comment>
<accession>A0ABN8H995</accession>
<sequence length="257" mass="29203">MSIVKRGLNTFDIKVIGVILMVIDHMHEMFFYALPDWLSAFGRPVGTMFFFVSVVGFSHTRSKRKYLSRLYVGAVIMAIGSLIITNIVPSYGPMNNLGLINNIFRDLFLGVVLMYGVDFIDRFMKTKRFSDILAGIGLILLPILLAIPMLFMAQLPTNVLMAYSSLVPNMMTAESNFMIYIIPLLYIFREKRLAQVLIIVLASLISIFAGGIQWLMILAVIPVYFFNGQKGRSMKGFFYIFYPAHIWILYTISCLIS</sequence>
<evidence type="ECO:0000256" key="1">
    <source>
        <dbReference type="SAM" id="Phobius"/>
    </source>
</evidence>
<name>A0ABN8H995_9LACO</name>
<feature type="transmembrane region" description="Helical" evidence="1">
    <location>
        <begin position="103"/>
        <end position="120"/>
    </location>
</feature>
<keyword evidence="1" id="KW-0812">Transmembrane</keyword>
<evidence type="ECO:0000313" key="3">
    <source>
        <dbReference type="Proteomes" id="UP000838102"/>
    </source>
</evidence>
<reference evidence="2" key="1">
    <citation type="submission" date="2022-03" db="EMBL/GenBank/DDBJ databases">
        <authorList>
            <person name="Hettiarachchi G."/>
        </authorList>
    </citation>
    <scope>NUCLEOTIDE SEQUENCE</scope>
    <source>
        <strain evidence="2">LMG 32447</strain>
    </source>
</reference>
<dbReference type="EMBL" id="CAKOEU010000003">
    <property type="protein sequence ID" value="CAH1854516.1"/>
    <property type="molecule type" value="Genomic_DNA"/>
</dbReference>
<evidence type="ECO:0008006" key="4">
    <source>
        <dbReference type="Google" id="ProtNLM"/>
    </source>
</evidence>
<feature type="transmembrane region" description="Helical" evidence="1">
    <location>
        <begin position="70"/>
        <end position="91"/>
    </location>
</feature>
<dbReference type="InterPro" id="IPR008875">
    <property type="entry name" value="TraX"/>
</dbReference>
<proteinExistence type="predicted"/>
<gene>
    <name evidence="2" type="ORF">LMG032447_00891</name>
</gene>
<feature type="transmembrane region" description="Helical" evidence="1">
    <location>
        <begin position="12"/>
        <end position="34"/>
    </location>
</feature>
<dbReference type="Pfam" id="PF05857">
    <property type="entry name" value="TraX"/>
    <property type="match status" value="1"/>
</dbReference>
<feature type="transmembrane region" description="Helical" evidence="1">
    <location>
        <begin position="237"/>
        <end position="256"/>
    </location>
</feature>
<evidence type="ECO:0000313" key="2">
    <source>
        <dbReference type="EMBL" id="CAH1854516.1"/>
    </source>
</evidence>